<evidence type="ECO:0000313" key="2">
    <source>
        <dbReference type="Proteomes" id="UP000250369"/>
    </source>
</evidence>
<evidence type="ECO:0000313" key="1">
    <source>
        <dbReference type="EMBL" id="RAV12473.1"/>
    </source>
</evidence>
<name>A0A329M193_9BACL</name>
<dbReference type="AlphaFoldDB" id="A0A329M193"/>
<dbReference type="Proteomes" id="UP000250369">
    <property type="component" value="Unassembled WGS sequence"/>
</dbReference>
<comment type="caution">
    <text evidence="1">The sequence shown here is derived from an EMBL/GenBank/DDBJ whole genome shotgun (WGS) entry which is preliminary data.</text>
</comment>
<dbReference type="EMBL" id="QMFB01000033">
    <property type="protein sequence ID" value="RAV12473.1"/>
    <property type="molecule type" value="Genomic_DNA"/>
</dbReference>
<organism evidence="1 2">
    <name type="scientific">Paenibacillus contaminans</name>
    <dbReference type="NCBI Taxonomy" id="450362"/>
    <lineage>
        <taxon>Bacteria</taxon>
        <taxon>Bacillati</taxon>
        <taxon>Bacillota</taxon>
        <taxon>Bacilli</taxon>
        <taxon>Bacillales</taxon>
        <taxon>Paenibacillaceae</taxon>
        <taxon>Paenibacillus</taxon>
    </lineage>
</organism>
<reference evidence="1 2" key="1">
    <citation type="journal article" date="2009" name="Int. J. Syst. Evol. Microbiol.">
        <title>Paenibacillus contaminans sp. nov., isolated from a contaminated laboratory plate.</title>
        <authorList>
            <person name="Chou J.H."/>
            <person name="Lee J.H."/>
            <person name="Lin M.C."/>
            <person name="Chang P.S."/>
            <person name="Arun A.B."/>
            <person name="Young C.C."/>
            <person name="Chen W.M."/>
        </authorList>
    </citation>
    <scope>NUCLEOTIDE SEQUENCE [LARGE SCALE GENOMIC DNA]</scope>
    <source>
        <strain evidence="1 2">CKOBP-6</strain>
    </source>
</reference>
<keyword evidence="2" id="KW-1185">Reference proteome</keyword>
<protein>
    <submittedName>
        <fullName evidence="1">Uncharacterized protein</fullName>
    </submittedName>
</protein>
<sequence>MCGNVCGKMERRDAEGICACWGRVKHKINITVQNIYNYVFLLYNEFVKERRASSLICRGRERILQQSLTGLNTL</sequence>
<gene>
    <name evidence="1" type="ORF">DQG23_34640</name>
</gene>
<proteinExistence type="predicted"/>
<accession>A0A329M193</accession>